<gene>
    <name evidence="5" type="primary">rpmF</name>
    <name evidence="7" type="ordered locus">Dret_1412</name>
</gene>
<dbReference type="RefSeq" id="WP_015751846.1">
    <property type="nucleotide sequence ID" value="NC_013223.1"/>
</dbReference>
<comment type="similarity">
    <text evidence="1 5">Belongs to the bacterial ribosomal protein bL32 family.</text>
</comment>
<name>C8X2Q2_DESRD</name>
<dbReference type="SUPFAM" id="SSF57829">
    <property type="entry name" value="Zn-binding ribosomal proteins"/>
    <property type="match status" value="1"/>
</dbReference>
<dbReference type="NCBIfam" id="TIGR01031">
    <property type="entry name" value="rpmF_bact"/>
    <property type="match status" value="1"/>
</dbReference>
<dbReference type="InterPro" id="IPR002677">
    <property type="entry name" value="Ribosomal_bL32"/>
</dbReference>
<evidence type="ECO:0000256" key="5">
    <source>
        <dbReference type="HAMAP-Rule" id="MF_00340"/>
    </source>
</evidence>
<evidence type="ECO:0000256" key="6">
    <source>
        <dbReference type="SAM" id="MobiDB-lite"/>
    </source>
</evidence>
<evidence type="ECO:0000256" key="2">
    <source>
        <dbReference type="ARBA" id="ARBA00022980"/>
    </source>
</evidence>
<evidence type="ECO:0000256" key="4">
    <source>
        <dbReference type="ARBA" id="ARBA00035178"/>
    </source>
</evidence>
<dbReference type="AlphaFoldDB" id="C8X2Q2"/>
<dbReference type="GO" id="GO:0015934">
    <property type="term" value="C:large ribosomal subunit"/>
    <property type="evidence" value="ECO:0007669"/>
    <property type="project" value="InterPro"/>
</dbReference>
<dbReference type="InterPro" id="IPR044957">
    <property type="entry name" value="Ribosomal_bL32_bact"/>
</dbReference>
<dbReference type="HAMAP" id="MF_00340">
    <property type="entry name" value="Ribosomal_bL32"/>
    <property type="match status" value="1"/>
</dbReference>
<dbReference type="GO" id="GO:0003735">
    <property type="term" value="F:structural constituent of ribosome"/>
    <property type="evidence" value="ECO:0007669"/>
    <property type="project" value="InterPro"/>
</dbReference>
<protein>
    <recommendedName>
        <fullName evidence="4 5">Large ribosomal subunit protein bL32</fullName>
    </recommendedName>
</protein>
<dbReference type="OrthoDB" id="9801927at2"/>
<dbReference type="PANTHER" id="PTHR35534:SF1">
    <property type="entry name" value="LARGE RIBOSOMAL SUBUNIT PROTEIN BL32"/>
    <property type="match status" value="1"/>
</dbReference>
<dbReference type="Proteomes" id="UP000001052">
    <property type="component" value="Chromosome"/>
</dbReference>
<keyword evidence="3 5" id="KW-0687">Ribonucleoprotein</keyword>
<dbReference type="GO" id="GO:0006412">
    <property type="term" value="P:translation"/>
    <property type="evidence" value="ECO:0007669"/>
    <property type="project" value="UniProtKB-UniRule"/>
</dbReference>
<dbReference type="EMBL" id="CP001734">
    <property type="protein sequence ID" value="ACV68699.1"/>
    <property type="molecule type" value="Genomic_DNA"/>
</dbReference>
<evidence type="ECO:0000313" key="8">
    <source>
        <dbReference type="Proteomes" id="UP000001052"/>
    </source>
</evidence>
<reference evidence="7 8" key="2">
    <citation type="journal article" date="2010" name="Stand. Genomic Sci.">
        <title>Complete genome sequence of Desulfohalobium retbaense type strain (HR(100)).</title>
        <authorList>
            <person name="Spring S."/>
            <person name="Nolan M."/>
            <person name="Lapidus A."/>
            <person name="Glavina Del Rio T."/>
            <person name="Copeland A."/>
            <person name="Tice H."/>
            <person name="Cheng J.F."/>
            <person name="Lucas S."/>
            <person name="Land M."/>
            <person name="Chen F."/>
            <person name="Bruce D."/>
            <person name="Goodwin L."/>
            <person name="Pitluck S."/>
            <person name="Ivanova N."/>
            <person name="Mavromatis K."/>
            <person name="Mikhailova N."/>
            <person name="Pati A."/>
            <person name="Chen A."/>
            <person name="Palaniappan K."/>
            <person name="Hauser L."/>
            <person name="Chang Y.J."/>
            <person name="Jeffries C.D."/>
            <person name="Munk C."/>
            <person name="Kiss H."/>
            <person name="Chain P."/>
            <person name="Han C."/>
            <person name="Brettin T."/>
            <person name="Detter J.C."/>
            <person name="Schuler E."/>
            <person name="Goker M."/>
            <person name="Rohde M."/>
            <person name="Bristow J."/>
            <person name="Eisen J.A."/>
            <person name="Markowitz V."/>
            <person name="Hugenholtz P."/>
            <person name="Kyrpides N.C."/>
            <person name="Klenk H.P."/>
        </authorList>
    </citation>
    <scope>NUCLEOTIDE SEQUENCE [LARGE SCALE GENOMIC DNA]</scope>
    <source>
        <strain evidence="7 8">DSM 5692</strain>
    </source>
</reference>
<feature type="region of interest" description="Disordered" evidence="6">
    <location>
        <begin position="1"/>
        <end position="21"/>
    </location>
</feature>
<organism evidence="7 8">
    <name type="scientific">Desulfohalobium retbaense (strain ATCC 49708 / DSM 5692 / JCM 16813 / HR100)</name>
    <dbReference type="NCBI Taxonomy" id="485915"/>
    <lineage>
        <taxon>Bacteria</taxon>
        <taxon>Pseudomonadati</taxon>
        <taxon>Thermodesulfobacteriota</taxon>
        <taxon>Desulfovibrionia</taxon>
        <taxon>Desulfovibrionales</taxon>
        <taxon>Desulfohalobiaceae</taxon>
        <taxon>Desulfohalobium</taxon>
    </lineage>
</organism>
<sequence length="62" mass="6976">MALPKKKTSRSKKGMRRSHHRVPKPTVIYCECGEPALPHRVCSSCGTYRGKQYTRTAGDEQA</sequence>
<reference evidence="8" key="1">
    <citation type="submission" date="2009-09" db="EMBL/GenBank/DDBJ databases">
        <title>The complete chromosome of Desulfohalobium retbaense DSM 5692.</title>
        <authorList>
            <consortium name="US DOE Joint Genome Institute (JGI-PGF)"/>
            <person name="Lucas S."/>
            <person name="Copeland A."/>
            <person name="Lapidus A."/>
            <person name="Glavina del Rio T."/>
            <person name="Dalin E."/>
            <person name="Tice H."/>
            <person name="Bruce D."/>
            <person name="Goodwin L."/>
            <person name="Pitluck S."/>
            <person name="Kyrpides N."/>
            <person name="Mavromatis K."/>
            <person name="Ivanova N."/>
            <person name="Mikhailova N."/>
            <person name="Munk A.C."/>
            <person name="Brettin T."/>
            <person name="Detter J.C."/>
            <person name="Han C."/>
            <person name="Tapia R."/>
            <person name="Larimer F."/>
            <person name="Land M."/>
            <person name="Hauser L."/>
            <person name="Markowitz V."/>
            <person name="Cheng J.-F."/>
            <person name="Hugenholtz P."/>
            <person name="Woyke T."/>
            <person name="Wu D."/>
            <person name="Spring S."/>
            <person name="Klenk H.-P."/>
            <person name="Eisen J.A."/>
        </authorList>
    </citation>
    <scope>NUCLEOTIDE SEQUENCE [LARGE SCALE GENOMIC DNA]</scope>
    <source>
        <strain evidence="8">DSM 5692</strain>
    </source>
</reference>
<dbReference type="eggNOG" id="COG0333">
    <property type="taxonomic scope" value="Bacteria"/>
</dbReference>
<dbReference type="KEGG" id="drt:Dret_1412"/>
<dbReference type="InterPro" id="IPR011332">
    <property type="entry name" value="Ribosomal_zn-bd"/>
</dbReference>
<dbReference type="STRING" id="485915.Dret_1412"/>
<dbReference type="Pfam" id="PF01783">
    <property type="entry name" value="Ribosomal_L32p"/>
    <property type="match status" value="1"/>
</dbReference>
<accession>C8X2Q2</accession>
<proteinExistence type="inferred from homology"/>
<evidence type="ECO:0000256" key="3">
    <source>
        <dbReference type="ARBA" id="ARBA00023274"/>
    </source>
</evidence>
<dbReference type="HOGENOM" id="CLU_129084_1_3_7"/>
<dbReference type="Gene3D" id="1.20.5.640">
    <property type="entry name" value="Single helix bin"/>
    <property type="match status" value="1"/>
</dbReference>
<keyword evidence="8" id="KW-1185">Reference proteome</keyword>
<evidence type="ECO:0000256" key="1">
    <source>
        <dbReference type="ARBA" id="ARBA00008560"/>
    </source>
</evidence>
<evidence type="ECO:0000313" key="7">
    <source>
        <dbReference type="EMBL" id="ACV68699.1"/>
    </source>
</evidence>
<dbReference type="PANTHER" id="PTHR35534">
    <property type="entry name" value="50S RIBOSOMAL PROTEIN L32"/>
    <property type="match status" value="1"/>
</dbReference>
<keyword evidence="2 5" id="KW-0689">Ribosomal protein</keyword>